<keyword evidence="2 5" id="KW-0812">Transmembrane</keyword>
<dbReference type="SUPFAM" id="SSF144091">
    <property type="entry name" value="Rhomboid-like"/>
    <property type="match status" value="1"/>
</dbReference>
<feature type="transmembrane region" description="Helical" evidence="5">
    <location>
        <begin position="21"/>
        <end position="54"/>
    </location>
</feature>
<comment type="subcellular location">
    <subcellularLocation>
        <location evidence="1">Membrane</location>
        <topology evidence="1">Multi-pass membrane protein</topology>
    </subcellularLocation>
</comment>
<evidence type="ECO:0000313" key="7">
    <source>
        <dbReference type="EMBL" id="MBW8640789.1"/>
    </source>
</evidence>
<dbReference type="PANTHER" id="PTHR43731">
    <property type="entry name" value="RHOMBOID PROTEASE"/>
    <property type="match status" value="1"/>
</dbReference>
<gene>
    <name evidence="7" type="ORF">K1W69_26595</name>
</gene>
<dbReference type="Pfam" id="PF01694">
    <property type="entry name" value="Rhomboid"/>
    <property type="match status" value="1"/>
</dbReference>
<keyword evidence="3 5" id="KW-1133">Transmembrane helix</keyword>
<evidence type="ECO:0000256" key="1">
    <source>
        <dbReference type="ARBA" id="ARBA00004141"/>
    </source>
</evidence>
<dbReference type="InterPro" id="IPR050925">
    <property type="entry name" value="Rhomboid_protease_S54"/>
</dbReference>
<accession>A0AAE2ZPT2</accession>
<dbReference type="InterPro" id="IPR035952">
    <property type="entry name" value="Rhomboid-like_sf"/>
</dbReference>
<organism evidence="7 8">
    <name type="scientific">Flavimaribacter sediminis</name>
    <dbReference type="NCBI Taxonomy" id="2865987"/>
    <lineage>
        <taxon>Bacteria</taxon>
        <taxon>Pseudomonadati</taxon>
        <taxon>Pseudomonadota</taxon>
        <taxon>Alphaproteobacteria</taxon>
        <taxon>Hyphomicrobiales</taxon>
        <taxon>Rhizobiaceae</taxon>
        <taxon>Flavimaribacter</taxon>
    </lineage>
</organism>
<comment type="caution">
    <text evidence="7">The sequence shown here is derived from an EMBL/GenBank/DDBJ whole genome shotgun (WGS) entry which is preliminary data.</text>
</comment>
<keyword evidence="7" id="KW-0645">Protease</keyword>
<dbReference type="AlphaFoldDB" id="A0AAE2ZPT2"/>
<evidence type="ECO:0000313" key="8">
    <source>
        <dbReference type="Proteomes" id="UP001196509"/>
    </source>
</evidence>
<sequence length="252" mass="27321">MFIPLHDRNGLKYIRMQYVTLTLIIANCAIWMVTAGAGAGSDFTAAAILGLGYIPAVANGYADLTPDLVLVPEGATYLTYAFLHGDFLHLAGNMLFLWVFGDNVEDAMGHIRFLAFYCICAIAGAVLHGYVVPESQAPLIGASGAIAGVVAAYLVLHPKVRLWVLAFGRIPLPLPAWIPLGIWIILQVVMLFGDSRGNVSWGAHIGGLAAGAVLVFLFRRRAVPLFDRRIETPRAVVVEEDKPKDQPRWGRG</sequence>
<evidence type="ECO:0000259" key="6">
    <source>
        <dbReference type="Pfam" id="PF01694"/>
    </source>
</evidence>
<feature type="transmembrane region" description="Helical" evidence="5">
    <location>
        <begin position="74"/>
        <end position="101"/>
    </location>
</feature>
<evidence type="ECO:0000256" key="2">
    <source>
        <dbReference type="ARBA" id="ARBA00022692"/>
    </source>
</evidence>
<protein>
    <submittedName>
        <fullName evidence="7">Rhomboid family intramembrane serine protease</fullName>
    </submittedName>
</protein>
<evidence type="ECO:0000256" key="5">
    <source>
        <dbReference type="SAM" id="Phobius"/>
    </source>
</evidence>
<dbReference type="GO" id="GO:0006508">
    <property type="term" value="P:proteolysis"/>
    <property type="evidence" value="ECO:0007669"/>
    <property type="project" value="UniProtKB-KW"/>
</dbReference>
<dbReference type="EMBL" id="JAICBX010000009">
    <property type="protein sequence ID" value="MBW8640789.1"/>
    <property type="molecule type" value="Genomic_DNA"/>
</dbReference>
<feature type="transmembrane region" description="Helical" evidence="5">
    <location>
        <begin position="199"/>
        <end position="218"/>
    </location>
</feature>
<dbReference type="GO" id="GO:0016020">
    <property type="term" value="C:membrane"/>
    <property type="evidence" value="ECO:0007669"/>
    <property type="project" value="UniProtKB-SubCell"/>
</dbReference>
<reference evidence="7" key="1">
    <citation type="submission" date="2021-08" db="EMBL/GenBank/DDBJ databases">
        <title>Hoeflea bacterium WL0058 sp. nov., isolated from the sediment.</title>
        <authorList>
            <person name="Wang L."/>
            <person name="Zhang D."/>
        </authorList>
    </citation>
    <scope>NUCLEOTIDE SEQUENCE</scope>
    <source>
        <strain evidence="7">WL0058</strain>
    </source>
</reference>
<keyword evidence="8" id="KW-1185">Reference proteome</keyword>
<feature type="transmembrane region" description="Helical" evidence="5">
    <location>
        <begin position="113"/>
        <end position="131"/>
    </location>
</feature>
<dbReference type="Proteomes" id="UP001196509">
    <property type="component" value="Unassembled WGS sequence"/>
</dbReference>
<name>A0AAE2ZPT2_9HYPH</name>
<dbReference type="GO" id="GO:0004252">
    <property type="term" value="F:serine-type endopeptidase activity"/>
    <property type="evidence" value="ECO:0007669"/>
    <property type="project" value="InterPro"/>
</dbReference>
<evidence type="ECO:0000256" key="3">
    <source>
        <dbReference type="ARBA" id="ARBA00022989"/>
    </source>
</evidence>
<keyword evidence="4 5" id="KW-0472">Membrane</keyword>
<keyword evidence="7" id="KW-0378">Hydrolase</keyword>
<evidence type="ECO:0000256" key="4">
    <source>
        <dbReference type="ARBA" id="ARBA00023136"/>
    </source>
</evidence>
<proteinExistence type="predicted"/>
<dbReference type="Gene3D" id="1.20.1540.10">
    <property type="entry name" value="Rhomboid-like"/>
    <property type="match status" value="1"/>
</dbReference>
<feature type="transmembrane region" description="Helical" evidence="5">
    <location>
        <begin position="137"/>
        <end position="156"/>
    </location>
</feature>
<dbReference type="PANTHER" id="PTHR43731:SF34">
    <property type="entry name" value="PEPTIDASE S54 RHOMBOID DOMAIN-CONTAINING PROTEIN"/>
    <property type="match status" value="1"/>
</dbReference>
<dbReference type="InterPro" id="IPR022764">
    <property type="entry name" value="Peptidase_S54_rhomboid_dom"/>
</dbReference>
<dbReference type="RefSeq" id="WP_220231524.1">
    <property type="nucleotide sequence ID" value="NZ_JAICBX010000009.1"/>
</dbReference>
<feature type="domain" description="Peptidase S54 rhomboid" evidence="6">
    <location>
        <begin position="76"/>
        <end position="220"/>
    </location>
</feature>